<name>A0ABS8V7T7_DATST</name>
<reference evidence="1 2" key="1">
    <citation type="journal article" date="2021" name="BMC Genomics">
        <title>Datura genome reveals duplications of psychoactive alkaloid biosynthetic genes and high mutation rate following tissue culture.</title>
        <authorList>
            <person name="Rajewski A."/>
            <person name="Carter-House D."/>
            <person name="Stajich J."/>
            <person name="Litt A."/>
        </authorList>
    </citation>
    <scope>NUCLEOTIDE SEQUENCE [LARGE SCALE GENOMIC DNA]</scope>
    <source>
        <strain evidence="1">AR-01</strain>
    </source>
</reference>
<proteinExistence type="predicted"/>
<gene>
    <name evidence="1" type="ORF">HAX54_029683</name>
</gene>
<comment type="caution">
    <text evidence="1">The sequence shown here is derived from an EMBL/GenBank/DDBJ whole genome shotgun (WGS) entry which is preliminary data.</text>
</comment>
<accession>A0ABS8V7T7</accession>
<dbReference type="EMBL" id="JACEIK010003693">
    <property type="protein sequence ID" value="MCD9642741.1"/>
    <property type="molecule type" value="Genomic_DNA"/>
</dbReference>
<sequence length="93" mass="10470">MPLKLNPYEIQNKSTGIEYVVHKITVKGGIRRSGQEEVLKQNMVTNDIAEIDGGRRRRTVVYQIRAEESIGDDEKGDGGSLRQIAAAKWWKGD</sequence>
<protein>
    <submittedName>
        <fullName evidence="1">Uncharacterized protein</fullName>
    </submittedName>
</protein>
<keyword evidence="2" id="KW-1185">Reference proteome</keyword>
<evidence type="ECO:0000313" key="2">
    <source>
        <dbReference type="Proteomes" id="UP000823775"/>
    </source>
</evidence>
<dbReference type="Proteomes" id="UP000823775">
    <property type="component" value="Unassembled WGS sequence"/>
</dbReference>
<organism evidence="1 2">
    <name type="scientific">Datura stramonium</name>
    <name type="common">Jimsonweed</name>
    <name type="synonym">Common thornapple</name>
    <dbReference type="NCBI Taxonomy" id="4076"/>
    <lineage>
        <taxon>Eukaryota</taxon>
        <taxon>Viridiplantae</taxon>
        <taxon>Streptophyta</taxon>
        <taxon>Embryophyta</taxon>
        <taxon>Tracheophyta</taxon>
        <taxon>Spermatophyta</taxon>
        <taxon>Magnoliopsida</taxon>
        <taxon>eudicotyledons</taxon>
        <taxon>Gunneridae</taxon>
        <taxon>Pentapetalae</taxon>
        <taxon>asterids</taxon>
        <taxon>lamiids</taxon>
        <taxon>Solanales</taxon>
        <taxon>Solanaceae</taxon>
        <taxon>Solanoideae</taxon>
        <taxon>Datureae</taxon>
        <taxon>Datura</taxon>
    </lineage>
</organism>
<evidence type="ECO:0000313" key="1">
    <source>
        <dbReference type="EMBL" id="MCD9642741.1"/>
    </source>
</evidence>